<gene>
    <name evidence="2" type="ORF">SI7747_01000981</name>
    <name evidence="3" type="ORF">SI8410_01001095</name>
</gene>
<dbReference type="PANTHER" id="PTHR31964">
    <property type="entry name" value="ADENINE NUCLEOTIDE ALPHA HYDROLASES-LIKE SUPERFAMILY PROTEIN"/>
    <property type="match status" value="1"/>
</dbReference>
<reference evidence="2" key="1">
    <citation type="submission" date="2019-12" db="EMBL/GenBank/DDBJ databases">
        <authorList>
            <person name="Scholz U."/>
            <person name="Mascher M."/>
            <person name="Fiebig A."/>
        </authorList>
    </citation>
    <scope>NUCLEOTIDE SEQUENCE</scope>
</reference>
<sequence>MEKNGEAAAEWRVAVAVDGSEESMHALGWSLRNVLSASAKNTVVLLYARPPPPIYPSTDTSGYLFSDEEITTMEQYNKEVENSVIDKAQTILKNHDNIKVEKRIATGDARDVICDTVDRVGADLLVMGSHGYGFVKRALLGSVSDYCIHHAKCPVLIVKRP</sequence>
<dbReference type="Gene3D" id="3.40.50.620">
    <property type="entry name" value="HUPs"/>
    <property type="match status" value="1"/>
</dbReference>
<evidence type="ECO:0000313" key="2">
    <source>
        <dbReference type="EMBL" id="CAA2614602.1"/>
    </source>
</evidence>
<evidence type="ECO:0000259" key="1">
    <source>
        <dbReference type="Pfam" id="PF00582"/>
    </source>
</evidence>
<dbReference type="Proteomes" id="UP000663760">
    <property type="component" value="Chromosome 1"/>
</dbReference>
<dbReference type="SUPFAM" id="SSF52402">
    <property type="entry name" value="Adenine nucleotide alpha hydrolases-like"/>
    <property type="match status" value="1"/>
</dbReference>
<dbReference type="PANTHER" id="PTHR31964:SF126">
    <property type="entry name" value="ADENINE NUCLEOTIDE ALPHA HYDROLASES-LIKE SUPERFAMILY PROTEIN"/>
    <property type="match status" value="1"/>
</dbReference>
<organism evidence="2">
    <name type="scientific">Spirodela intermedia</name>
    <name type="common">Intermediate duckweed</name>
    <dbReference type="NCBI Taxonomy" id="51605"/>
    <lineage>
        <taxon>Eukaryota</taxon>
        <taxon>Viridiplantae</taxon>
        <taxon>Streptophyta</taxon>
        <taxon>Embryophyta</taxon>
        <taxon>Tracheophyta</taxon>
        <taxon>Spermatophyta</taxon>
        <taxon>Magnoliopsida</taxon>
        <taxon>Liliopsida</taxon>
        <taxon>Araceae</taxon>
        <taxon>Lemnoideae</taxon>
        <taxon>Spirodela</taxon>
    </lineage>
</organism>
<name>A0A7I8IBY0_SPIIN</name>
<dbReference type="EMBL" id="LR746264">
    <property type="protein sequence ID" value="CAA7388966.1"/>
    <property type="molecule type" value="Genomic_DNA"/>
</dbReference>
<feature type="domain" description="UspA" evidence="1">
    <location>
        <begin position="12"/>
        <end position="159"/>
    </location>
</feature>
<evidence type="ECO:0000313" key="3">
    <source>
        <dbReference type="EMBL" id="CAA7388966.1"/>
    </source>
</evidence>
<evidence type="ECO:0000313" key="4">
    <source>
        <dbReference type="Proteomes" id="UP000663760"/>
    </source>
</evidence>
<dbReference type="InterPro" id="IPR014729">
    <property type="entry name" value="Rossmann-like_a/b/a_fold"/>
</dbReference>
<dbReference type="InterPro" id="IPR006015">
    <property type="entry name" value="Universal_stress_UspA"/>
</dbReference>
<dbReference type="PRINTS" id="PR01438">
    <property type="entry name" value="UNVRSLSTRESS"/>
</dbReference>
<protein>
    <recommendedName>
        <fullName evidence="1">UspA domain-containing protein</fullName>
    </recommendedName>
</protein>
<proteinExistence type="predicted"/>
<dbReference type="EMBL" id="LR743588">
    <property type="protein sequence ID" value="CAA2614602.1"/>
    <property type="molecule type" value="Genomic_DNA"/>
</dbReference>
<dbReference type="AlphaFoldDB" id="A0A7I8IBY0"/>
<keyword evidence="4" id="KW-1185">Reference proteome</keyword>
<dbReference type="InterPro" id="IPR006016">
    <property type="entry name" value="UspA"/>
</dbReference>
<accession>A0A7I8IBY0</accession>
<dbReference type="Pfam" id="PF00582">
    <property type="entry name" value="Usp"/>
    <property type="match status" value="1"/>
</dbReference>
<dbReference type="CDD" id="cd23659">
    <property type="entry name" value="USP_At3g01520-like"/>
    <property type="match status" value="1"/>
</dbReference>
<dbReference type="OrthoDB" id="843225at2759"/>